<dbReference type="Proteomes" id="UP000250369">
    <property type="component" value="Unassembled WGS sequence"/>
</dbReference>
<dbReference type="GO" id="GO:0005886">
    <property type="term" value="C:plasma membrane"/>
    <property type="evidence" value="ECO:0007669"/>
    <property type="project" value="UniProtKB-SubCell"/>
</dbReference>
<feature type="transmembrane region" description="Helical" evidence="7">
    <location>
        <begin position="206"/>
        <end position="227"/>
    </location>
</feature>
<dbReference type="InterPro" id="IPR051393">
    <property type="entry name" value="ABC_transporter_permease"/>
</dbReference>
<comment type="similarity">
    <text evidence="7">Belongs to the binding-protein-dependent transport system permease family.</text>
</comment>
<evidence type="ECO:0000256" key="5">
    <source>
        <dbReference type="ARBA" id="ARBA00022989"/>
    </source>
</evidence>
<dbReference type="Gene3D" id="1.10.3720.10">
    <property type="entry name" value="MetI-like"/>
    <property type="match status" value="1"/>
</dbReference>
<dbReference type="CDD" id="cd06261">
    <property type="entry name" value="TM_PBP2"/>
    <property type="match status" value="1"/>
</dbReference>
<keyword evidence="6 7" id="KW-0472">Membrane</keyword>
<evidence type="ECO:0000256" key="4">
    <source>
        <dbReference type="ARBA" id="ARBA00022692"/>
    </source>
</evidence>
<dbReference type="EMBL" id="QMFB01000001">
    <property type="protein sequence ID" value="RAV22911.1"/>
    <property type="molecule type" value="Genomic_DNA"/>
</dbReference>
<keyword evidence="4 7" id="KW-0812">Transmembrane</keyword>
<evidence type="ECO:0000256" key="3">
    <source>
        <dbReference type="ARBA" id="ARBA00022475"/>
    </source>
</evidence>
<protein>
    <submittedName>
        <fullName evidence="9">Sugar ABC transporter permease</fullName>
    </submittedName>
</protein>
<comment type="caution">
    <text evidence="9">The sequence shown here is derived from an EMBL/GenBank/DDBJ whole genome shotgun (WGS) entry which is preliminary data.</text>
</comment>
<feature type="domain" description="ABC transmembrane type-1" evidence="8">
    <location>
        <begin position="77"/>
        <end position="286"/>
    </location>
</feature>
<dbReference type="Pfam" id="PF00528">
    <property type="entry name" value="BPD_transp_1"/>
    <property type="match status" value="1"/>
</dbReference>
<evidence type="ECO:0000256" key="7">
    <source>
        <dbReference type="RuleBase" id="RU363032"/>
    </source>
</evidence>
<dbReference type="AlphaFoldDB" id="A0A329MSG0"/>
<name>A0A329MSG0_9BACL</name>
<dbReference type="PANTHER" id="PTHR30193">
    <property type="entry name" value="ABC TRANSPORTER PERMEASE PROTEIN"/>
    <property type="match status" value="1"/>
</dbReference>
<keyword evidence="10" id="KW-1185">Reference proteome</keyword>
<evidence type="ECO:0000256" key="6">
    <source>
        <dbReference type="ARBA" id="ARBA00023136"/>
    </source>
</evidence>
<keyword evidence="2 7" id="KW-0813">Transport</keyword>
<feature type="transmembrane region" description="Helical" evidence="7">
    <location>
        <begin position="267"/>
        <end position="287"/>
    </location>
</feature>
<feature type="transmembrane region" description="Helical" evidence="7">
    <location>
        <begin position="78"/>
        <end position="98"/>
    </location>
</feature>
<dbReference type="PROSITE" id="PS50928">
    <property type="entry name" value="ABC_TM1"/>
    <property type="match status" value="1"/>
</dbReference>
<dbReference type="InterPro" id="IPR000515">
    <property type="entry name" value="MetI-like"/>
</dbReference>
<evidence type="ECO:0000256" key="1">
    <source>
        <dbReference type="ARBA" id="ARBA00004651"/>
    </source>
</evidence>
<feature type="transmembrane region" description="Helical" evidence="7">
    <location>
        <begin position="164"/>
        <end position="185"/>
    </location>
</feature>
<proteinExistence type="inferred from homology"/>
<evidence type="ECO:0000259" key="8">
    <source>
        <dbReference type="PROSITE" id="PS50928"/>
    </source>
</evidence>
<sequence>MKMNKNAWRENVTGYLFILPNLIGLAVFTFFALAFSLTISFTDWNLVGSLSDLHFVGFDNYVALVQDKLFWVSLLNNLWFLLVVPVETLLALLIAIALNRFVIGSKALRVVYYLPNITNMAAVLVVWNLLFHPEKGPVNVVLKSLGWLHPPMWMFDEAWSKPTVALFGVWTSIGFYVLIYLAGLQGINRELYESADMDGAGGFKKLLRITIPMISPTTFFVVVLSVIKSFQQWSSVQILTEGGPGNSTYILGYYIYNMGFKYYKMGYASAIAWVLFFIVLIITLIQWKGQKKWVHY</sequence>
<dbReference type="InterPro" id="IPR035906">
    <property type="entry name" value="MetI-like_sf"/>
</dbReference>
<dbReference type="SUPFAM" id="SSF161098">
    <property type="entry name" value="MetI-like"/>
    <property type="match status" value="1"/>
</dbReference>
<comment type="subcellular location">
    <subcellularLocation>
        <location evidence="1 7">Cell membrane</location>
        <topology evidence="1 7">Multi-pass membrane protein</topology>
    </subcellularLocation>
</comment>
<feature type="transmembrane region" description="Helical" evidence="7">
    <location>
        <begin position="12"/>
        <end position="41"/>
    </location>
</feature>
<reference evidence="9 10" key="1">
    <citation type="journal article" date="2009" name="Int. J. Syst. Evol. Microbiol.">
        <title>Paenibacillus contaminans sp. nov., isolated from a contaminated laboratory plate.</title>
        <authorList>
            <person name="Chou J.H."/>
            <person name="Lee J.H."/>
            <person name="Lin M.C."/>
            <person name="Chang P.S."/>
            <person name="Arun A.B."/>
            <person name="Young C.C."/>
            <person name="Chen W.M."/>
        </authorList>
    </citation>
    <scope>NUCLEOTIDE SEQUENCE [LARGE SCALE GENOMIC DNA]</scope>
    <source>
        <strain evidence="9 10">CKOBP-6</strain>
    </source>
</reference>
<evidence type="ECO:0000256" key="2">
    <source>
        <dbReference type="ARBA" id="ARBA00022448"/>
    </source>
</evidence>
<evidence type="ECO:0000313" key="9">
    <source>
        <dbReference type="EMBL" id="RAV22911.1"/>
    </source>
</evidence>
<gene>
    <name evidence="9" type="ORF">DQG23_01515</name>
</gene>
<organism evidence="9 10">
    <name type="scientific">Paenibacillus contaminans</name>
    <dbReference type="NCBI Taxonomy" id="450362"/>
    <lineage>
        <taxon>Bacteria</taxon>
        <taxon>Bacillati</taxon>
        <taxon>Bacillota</taxon>
        <taxon>Bacilli</taxon>
        <taxon>Bacillales</taxon>
        <taxon>Paenibacillaceae</taxon>
        <taxon>Paenibacillus</taxon>
    </lineage>
</organism>
<feature type="transmembrane region" description="Helical" evidence="7">
    <location>
        <begin position="110"/>
        <end position="130"/>
    </location>
</feature>
<keyword evidence="3" id="KW-1003">Cell membrane</keyword>
<dbReference type="GO" id="GO:0055085">
    <property type="term" value="P:transmembrane transport"/>
    <property type="evidence" value="ECO:0007669"/>
    <property type="project" value="InterPro"/>
</dbReference>
<dbReference type="PANTHER" id="PTHR30193:SF37">
    <property type="entry name" value="INNER MEMBRANE ABC TRANSPORTER PERMEASE PROTEIN YCJO"/>
    <property type="match status" value="1"/>
</dbReference>
<dbReference type="OrthoDB" id="9788108at2"/>
<accession>A0A329MSG0</accession>
<keyword evidence="5 7" id="KW-1133">Transmembrane helix</keyword>
<evidence type="ECO:0000313" key="10">
    <source>
        <dbReference type="Proteomes" id="UP000250369"/>
    </source>
</evidence>